<evidence type="ECO:0000313" key="7">
    <source>
        <dbReference type="EMBL" id="CAF9926723.1"/>
    </source>
</evidence>
<organism evidence="7 8">
    <name type="scientific">Heterodermia speciosa</name>
    <dbReference type="NCBI Taxonomy" id="116794"/>
    <lineage>
        <taxon>Eukaryota</taxon>
        <taxon>Fungi</taxon>
        <taxon>Dikarya</taxon>
        <taxon>Ascomycota</taxon>
        <taxon>Pezizomycotina</taxon>
        <taxon>Lecanoromycetes</taxon>
        <taxon>OSLEUM clade</taxon>
        <taxon>Lecanoromycetidae</taxon>
        <taxon>Caliciales</taxon>
        <taxon>Physciaceae</taxon>
        <taxon>Heterodermia</taxon>
    </lineage>
</organism>
<feature type="domain" description="MYND-type" evidence="6">
    <location>
        <begin position="690"/>
        <end position="727"/>
    </location>
</feature>
<dbReference type="Proteomes" id="UP000664521">
    <property type="component" value="Unassembled WGS sequence"/>
</dbReference>
<comment type="caution">
    <text evidence="7">The sequence shown here is derived from an EMBL/GenBank/DDBJ whole genome shotgun (WGS) entry which is preliminary data.</text>
</comment>
<feature type="compositionally biased region" description="Polar residues" evidence="5">
    <location>
        <begin position="276"/>
        <end position="285"/>
    </location>
</feature>
<protein>
    <recommendedName>
        <fullName evidence="6">MYND-type domain-containing protein</fullName>
    </recommendedName>
</protein>
<feature type="region of interest" description="Disordered" evidence="5">
    <location>
        <begin position="752"/>
        <end position="771"/>
    </location>
</feature>
<feature type="region of interest" description="Disordered" evidence="5">
    <location>
        <begin position="229"/>
        <end position="326"/>
    </location>
</feature>
<keyword evidence="3" id="KW-0862">Zinc</keyword>
<dbReference type="AlphaFoldDB" id="A0A8H3IPJ2"/>
<evidence type="ECO:0000256" key="3">
    <source>
        <dbReference type="ARBA" id="ARBA00022833"/>
    </source>
</evidence>
<accession>A0A8H3IPJ2</accession>
<evidence type="ECO:0000256" key="1">
    <source>
        <dbReference type="ARBA" id="ARBA00022723"/>
    </source>
</evidence>
<feature type="compositionally biased region" description="Polar residues" evidence="5">
    <location>
        <begin position="586"/>
        <end position="605"/>
    </location>
</feature>
<keyword evidence="8" id="KW-1185">Reference proteome</keyword>
<dbReference type="PROSITE" id="PS50865">
    <property type="entry name" value="ZF_MYND_2"/>
    <property type="match status" value="1"/>
</dbReference>
<dbReference type="InterPro" id="IPR002893">
    <property type="entry name" value="Znf_MYND"/>
</dbReference>
<dbReference type="SUPFAM" id="SSF144232">
    <property type="entry name" value="HIT/MYND zinc finger-like"/>
    <property type="match status" value="1"/>
</dbReference>
<evidence type="ECO:0000256" key="4">
    <source>
        <dbReference type="PROSITE-ProRule" id="PRU00134"/>
    </source>
</evidence>
<feature type="compositionally biased region" description="Low complexity" evidence="5">
    <location>
        <begin position="229"/>
        <end position="242"/>
    </location>
</feature>
<feature type="region of interest" description="Disordered" evidence="5">
    <location>
        <begin position="407"/>
        <end position="482"/>
    </location>
</feature>
<evidence type="ECO:0000256" key="5">
    <source>
        <dbReference type="SAM" id="MobiDB-lite"/>
    </source>
</evidence>
<reference evidence="7" key="1">
    <citation type="submission" date="2021-03" db="EMBL/GenBank/DDBJ databases">
        <authorList>
            <person name="Tagirdzhanova G."/>
        </authorList>
    </citation>
    <scope>NUCLEOTIDE SEQUENCE</scope>
</reference>
<feature type="compositionally biased region" description="Polar residues" evidence="5">
    <location>
        <begin position="412"/>
        <end position="432"/>
    </location>
</feature>
<feature type="compositionally biased region" description="Polar residues" evidence="5">
    <location>
        <begin position="307"/>
        <end position="317"/>
    </location>
</feature>
<feature type="compositionally biased region" description="Polar residues" evidence="5">
    <location>
        <begin position="456"/>
        <end position="482"/>
    </location>
</feature>
<keyword evidence="2 4" id="KW-0863">Zinc-finger</keyword>
<sequence>MASVGYQVVVARLMENGVDNPAIKAEFNQQYGTLMKIIRTAYTANMITDIKSLDLRTIFRPKVILLVTDEITKHANIQYRPKLARFVETGGTLILCCWFVSRSTAWGIDGILWEFKQCQWTVAEGPEAFIRTDLALNRATAMKKKFGDESFSFLKDTYSMQAVSLKGVAMNDQVYRQVPAVEALEEFADATPSAFHKHGHGYLGYVGDTKLEEGTKALIMAMLEASISPLNPSNNNQPSIPNKPHPNSQGKLSPPRSAARPTPQKPLSDARFPKPAQTQESTGFKTTMAGGNDKKGSPTEKTGARPSLQTVSPDSHPSSPPRLPAMNTSTKILLMQNGSPIITSMNAIAEESPAAYRLRTTLQRLRSDGSNTDTVVHGGGHPMHSVHNLAAHPTVPNILISYNSDRTKATLPDSQPSPMSRMTSQPKTSDNHTIAKAAGGIGPYEAVPQSPKKDSINVSAEPKSSQAVEESRFSQSARQSPITLPSLKPVARNDITALHQFKKASSNVSTGEDSYGGGLTIPSVHTDLSGPPSCNSRSENVQLANTWDAEVNERSDCNNNEIPVYGENGKNNGEISACIPDDHTHASNQASISKHVSDTGGSPTHQNKHDEDDLYEASITAAESKTFKAKAEIQAHQTPATIKNTPTDAKPTDQTKNAIRTLHSKKNRTSKPKISKIPQMPNLAPCNPGCAVCTILLPAKKCTGCRRVQYCSAACQKADWKEHKAVCGLEPSIRKSEERVNGGIEELMCDSQSEDFEYGEDAVDGEEDLDV</sequence>
<evidence type="ECO:0000259" key="6">
    <source>
        <dbReference type="PROSITE" id="PS50865"/>
    </source>
</evidence>
<feature type="region of interest" description="Disordered" evidence="5">
    <location>
        <begin position="576"/>
        <end position="611"/>
    </location>
</feature>
<proteinExistence type="predicted"/>
<dbReference type="Gene3D" id="6.10.140.2220">
    <property type="match status" value="1"/>
</dbReference>
<name>A0A8H3IPJ2_9LECA</name>
<evidence type="ECO:0000256" key="2">
    <source>
        <dbReference type="ARBA" id="ARBA00022771"/>
    </source>
</evidence>
<gene>
    <name evidence="7" type="ORF">HETSPECPRED_006405</name>
</gene>
<dbReference type="GO" id="GO:0008270">
    <property type="term" value="F:zinc ion binding"/>
    <property type="evidence" value="ECO:0007669"/>
    <property type="project" value="UniProtKB-KW"/>
</dbReference>
<dbReference type="OrthoDB" id="245563at2759"/>
<dbReference type="Pfam" id="PF01753">
    <property type="entry name" value="zf-MYND"/>
    <property type="match status" value="1"/>
</dbReference>
<dbReference type="EMBL" id="CAJPDS010000042">
    <property type="protein sequence ID" value="CAF9926723.1"/>
    <property type="molecule type" value="Genomic_DNA"/>
</dbReference>
<evidence type="ECO:0000313" key="8">
    <source>
        <dbReference type="Proteomes" id="UP000664521"/>
    </source>
</evidence>
<keyword evidence="1" id="KW-0479">Metal-binding</keyword>